<dbReference type="Proteomes" id="UP000078354">
    <property type="component" value="Chromosome"/>
</dbReference>
<dbReference type="EMBL" id="CP014870">
    <property type="protein sequence ID" value="ANJ54280.1"/>
    <property type="molecule type" value="Genomic_DNA"/>
</dbReference>
<evidence type="ECO:0000256" key="1">
    <source>
        <dbReference type="SAM" id="SignalP"/>
    </source>
</evidence>
<evidence type="ECO:0000313" key="2">
    <source>
        <dbReference type="EMBL" id="ANJ54280.1"/>
    </source>
</evidence>
<dbReference type="Gene3D" id="1.10.8.1160">
    <property type="match status" value="1"/>
</dbReference>
<proteinExistence type="predicted"/>
<dbReference type="AlphaFoldDB" id="A0A191YN17"/>
<gene>
    <name evidence="2" type="ORF">PMA3_03525</name>
</gene>
<feature type="signal peptide" evidence="1">
    <location>
        <begin position="1"/>
        <end position="24"/>
    </location>
</feature>
<keyword evidence="1" id="KW-0732">Signal</keyword>
<protein>
    <recommendedName>
        <fullName evidence="4">Lysozyme inhibitor LprI N-terminal domain-containing protein</fullName>
    </recommendedName>
</protein>
<evidence type="ECO:0000313" key="3">
    <source>
        <dbReference type="Proteomes" id="UP000078354"/>
    </source>
</evidence>
<organism evidence="2 3">
    <name type="scientific">Pseudomonas silesiensis</name>
    <dbReference type="NCBI Taxonomy" id="1853130"/>
    <lineage>
        <taxon>Bacteria</taxon>
        <taxon>Pseudomonadati</taxon>
        <taxon>Pseudomonadota</taxon>
        <taxon>Gammaproteobacteria</taxon>
        <taxon>Pseudomonadales</taxon>
        <taxon>Pseudomonadaceae</taxon>
        <taxon>Pseudomonas</taxon>
    </lineage>
</organism>
<dbReference type="InterPro" id="IPR049348">
    <property type="entry name" value="TsiV3_sf"/>
</dbReference>
<dbReference type="RefSeq" id="WP_064675877.1">
    <property type="nucleotide sequence ID" value="NZ_CP014870.1"/>
</dbReference>
<accession>A0A191YN17</accession>
<keyword evidence="3" id="KW-1185">Reference proteome</keyword>
<evidence type="ECO:0008006" key="4">
    <source>
        <dbReference type="Google" id="ProtNLM"/>
    </source>
</evidence>
<name>A0A191YN17_9PSED</name>
<dbReference type="KEGG" id="psil:PMA3_03525"/>
<feature type="chain" id="PRO_5008249722" description="Lysozyme inhibitor LprI N-terminal domain-containing protein" evidence="1">
    <location>
        <begin position="25"/>
        <end position="143"/>
    </location>
</feature>
<reference evidence="2 3" key="1">
    <citation type="journal article" date="2018" name="Syst. Appl. Microbiol.">
        <title>Pseudomonas silesiensis sp. nov. strain A3T isolated from a biological pesticide sewage treatment plant and analysis of the complete genome sequence.</title>
        <authorList>
            <person name="Kaminski M.A."/>
            <person name="Furmanczyk E.M."/>
            <person name="Sobczak A."/>
            <person name="Dziembowski A."/>
            <person name="Lipinski L."/>
        </authorList>
    </citation>
    <scope>NUCLEOTIDE SEQUENCE [LARGE SCALE GENOMIC DNA]</scope>
    <source>
        <strain evidence="2 3">A3</strain>
    </source>
</reference>
<sequence length="143" mass="16083">MKSNNIIKLVFSLPIAFFIIQSQANTDPLSPAKTAIDQEHSACITNARGVYPSILSCIQDETEKHKKNITDQMNSSTEDPLIKRIKLSIDKSSELWETYINEKCAAYNDLGGQRAELLKANCILDEVVRREAFIKNIILEADI</sequence>
<dbReference type="InterPro" id="IPR049347">
    <property type="entry name" value="TsiV3"/>
</dbReference>
<dbReference type="Pfam" id="PF20889">
    <property type="entry name" value="TsiV3"/>
    <property type="match status" value="1"/>
</dbReference>
<dbReference type="OrthoDB" id="7033260at2"/>